<feature type="non-terminal residue" evidence="2">
    <location>
        <position position="128"/>
    </location>
</feature>
<comment type="caution">
    <text evidence="2">The sequence shown here is derived from an EMBL/GenBank/DDBJ whole genome shotgun (WGS) entry which is preliminary data.</text>
</comment>
<accession>A0AA38BZ10</accession>
<dbReference type="AlphaFoldDB" id="A0AA38BZ10"/>
<name>A0AA38BZ10_TAXCH</name>
<reference evidence="2 3" key="1">
    <citation type="journal article" date="2021" name="Nat. Plants">
        <title>The Taxus genome provides insights into paclitaxel biosynthesis.</title>
        <authorList>
            <person name="Xiong X."/>
            <person name="Gou J."/>
            <person name="Liao Q."/>
            <person name="Li Y."/>
            <person name="Zhou Q."/>
            <person name="Bi G."/>
            <person name="Li C."/>
            <person name="Du R."/>
            <person name="Wang X."/>
            <person name="Sun T."/>
            <person name="Guo L."/>
            <person name="Liang H."/>
            <person name="Lu P."/>
            <person name="Wu Y."/>
            <person name="Zhang Z."/>
            <person name="Ro D.K."/>
            <person name="Shang Y."/>
            <person name="Huang S."/>
            <person name="Yan J."/>
        </authorList>
    </citation>
    <scope>NUCLEOTIDE SEQUENCE [LARGE SCALE GENOMIC DNA]</scope>
    <source>
        <strain evidence="2">Ta-2019</strain>
    </source>
</reference>
<keyword evidence="3" id="KW-1185">Reference proteome</keyword>
<proteinExistence type="predicted"/>
<organism evidence="2 3">
    <name type="scientific">Taxus chinensis</name>
    <name type="common">Chinese yew</name>
    <name type="synonym">Taxus wallichiana var. chinensis</name>
    <dbReference type="NCBI Taxonomy" id="29808"/>
    <lineage>
        <taxon>Eukaryota</taxon>
        <taxon>Viridiplantae</taxon>
        <taxon>Streptophyta</taxon>
        <taxon>Embryophyta</taxon>
        <taxon>Tracheophyta</taxon>
        <taxon>Spermatophyta</taxon>
        <taxon>Pinopsida</taxon>
        <taxon>Pinidae</taxon>
        <taxon>Conifers II</taxon>
        <taxon>Cupressales</taxon>
        <taxon>Taxaceae</taxon>
        <taxon>Taxus</taxon>
    </lineage>
</organism>
<evidence type="ECO:0000256" key="1">
    <source>
        <dbReference type="SAM" id="MobiDB-lite"/>
    </source>
</evidence>
<feature type="region of interest" description="Disordered" evidence="1">
    <location>
        <begin position="1"/>
        <end position="30"/>
    </location>
</feature>
<sequence>MIMGDESKREEKSDLQVCMDKQNEGSQEVTNDHYLVVTNATWVGNECKDEGMSDRQEEEAFPGTLDHSQLAGLHITTVIREQINDFIHPKMKLKEASHQVQARLHDSKVEGDVWFEISKEYEGISWHK</sequence>
<evidence type="ECO:0000313" key="3">
    <source>
        <dbReference type="Proteomes" id="UP000824469"/>
    </source>
</evidence>
<dbReference type="EMBL" id="JAHRHJ020003787">
    <property type="protein sequence ID" value="KAH9291171.1"/>
    <property type="molecule type" value="Genomic_DNA"/>
</dbReference>
<gene>
    <name evidence="2" type="ORF">KI387_043638</name>
</gene>
<protein>
    <submittedName>
        <fullName evidence="2">Uncharacterized protein</fullName>
    </submittedName>
</protein>
<evidence type="ECO:0000313" key="2">
    <source>
        <dbReference type="EMBL" id="KAH9291171.1"/>
    </source>
</evidence>
<feature type="compositionally biased region" description="Basic and acidic residues" evidence="1">
    <location>
        <begin position="1"/>
        <end position="14"/>
    </location>
</feature>
<dbReference type="Proteomes" id="UP000824469">
    <property type="component" value="Unassembled WGS sequence"/>
</dbReference>